<dbReference type="PANTHER" id="PTHR34582">
    <property type="entry name" value="UPF0702 TRANSMEMBRANE PROTEIN YCAP"/>
    <property type="match status" value="1"/>
</dbReference>
<dbReference type="PANTHER" id="PTHR34582:SF6">
    <property type="entry name" value="UPF0702 TRANSMEMBRANE PROTEIN YCAP"/>
    <property type="match status" value="1"/>
</dbReference>
<dbReference type="OrthoDB" id="9793799at2"/>
<dbReference type="InterPro" id="IPR023090">
    <property type="entry name" value="UPF0702_alpha/beta_dom_sf"/>
</dbReference>
<keyword evidence="6 8" id="KW-0472">Membrane</keyword>
<evidence type="ECO:0000256" key="4">
    <source>
        <dbReference type="ARBA" id="ARBA00022692"/>
    </source>
</evidence>
<evidence type="ECO:0000256" key="6">
    <source>
        <dbReference type="ARBA" id="ARBA00023136"/>
    </source>
</evidence>
<proteinExistence type="inferred from homology"/>
<feature type="transmembrane region" description="Helical" evidence="8">
    <location>
        <begin position="49"/>
        <end position="68"/>
    </location>
</feature>
<evidence type="ECO:0000256" key="1">
    <source>
        <dbReference type="ARBA" id="ARBA00004651"/>
    </source>
</evidence>
<keyword evidence="11" id="KW-1185">Reference proteome</keyword>
<comment type="similarity">
    <text evidence="2">Belongs to the UPF0702 family.</text>
</comment>
<dbReference type="Gene3D" id="3.30.240.20">
    <property type="entry name" value="bsu07140 like domains"/>
    <property type="match status" value="1"/>
</dbReference>
<dbReference type="KEGG" id="pnd:Pla175_19930"/>
<accession>A0A518DAZ0</accession>
<gene>
    <name evidence="10" type="ORF">Pla175_19930</name>
</gene>
<feature type="transmembrane region" description="Helical" evidence="8">
    <location>
        <begin position="74"/>
        <end position="93"/>
    </location>
</feature>
<dbReference type="RefSeq" id="WP_145283718.1">
    <property type="nucleotide sequence ID" value="NZ_CP036291.1"/>
</dbReference>
<dbReference type="Proteomes" id="UP000317429">
    <property type="component" value="Chromosome"/>
</dbReference>
<protein>
    <recommendedName>
        <fullName evidence="9">YetF C-terminal domain-containing protein</fullName>
    </recommendedName>
</protein>
<dbReference type="Pfam" id="PF04239">
    <property type="entry name" value="DUF421"/>
    <property type="match status" value="1"/>
</dbReference>
<feature type="domain" description="YetF C-terminal" evidence="9">
    <location>
        <begin position="97"/>
        <end position="166"/>
    </location>
</feature>
<evidence type="ECO:0000313" key="11">
    <source>
        <dbReference type="Proteomes" id="UP000317429"/>
    </source>
</evidence>
<evidence type="ECO:0000259" key="9">
    <source>
        <dbReference type="Pfam" id="PF04239"/>
    </source>
</evidence>
<keyword evidence="3" id="KW-1003">Cell membrane</keyword>
<feature type="region of interest" description="Disordered" evidence="7">
    <location>
        <begin position="173"/>
        <end position="192"/>
    </location>
</feature>
<dbReference type="EMBL" id="CP036291">
    <property type="protein sequence ID" value="QDU88613.1"/>
    <property type="molecule type" value="Genomic_DNA"/>
</dbReference>
<dbReference type="GO" id="GO:0005886">
    <property type="term" value="C:plasma membrane"/>
    <property type="evidence" value="ECO:0007669"/>
    <property type="project" value="UniProtKB-SubCell"/>
</dbReference>
<name>A0A518DAZ0_9BACT</name>
<dbReference type="InterPro" id="IPR007353">
    <property type="entry name" value="DUF421"/>
</dbReference>
<reference evidence="10 11" key="1">
    <citation type="submission" date="2019-02" db="EMBL/GenBank/DDBJ databases">
        <title>Deep-cultivation of Planctomycetes and their phenomic and genomic characterization uncovers novel biology.</title>
        <authorList>
            <person name="Wiegand S."/>
            <person name="Jogler M."/>
            <person name="Boedeker C."/>
            <person name="Pinto D."/>
            <person name="Vollmers J."/>
            <person name="Rivas-Marin E."/>
            <person name="Kohn T."/>
            <person name="Peeters S.H."/>
            <person name="Heuer A."/>
            <person name="Rast P."/>
            <person name="Oberbeckmann S."/>
            <person name="Bunk B."/>
            <person name="Jeske O."/>
            <person name="Meyerdierks A."/>
            <person name="Storesund J.E."/>
            <person name="Kallscheuer N."/>
            <person name="Luecker S."/>
            <person name="Lage O.M."/>
            <person name="Pohl T."/>
            <person name="Merkel B.J."/>
            <person name="Hornburger P."/>
            <person name="Mueller R.-W."/>
            <person name="Bruemmer F."/>
            <person name="Labrenz M."/>
            <person name="Spormann A.M."/>
            <person name="Op den Camp H."/>
            <person name="Overmann J."/>
            <person name="Amann R."/>
            <person name="Jetten M.S.M."/>
            <person name="Mascher T."/>
            <person name="Medema M.H."/>
            <person name="Devos D.P."/>
            <person name="Kaster A.-K."/>
            <person name="Ovreas L."/>
            <person name="Rohde M."/>
            <person name="Galperin M.Y."/>
            <person name="Jogler C."/>
        </authorList>
    </citation>
    <scope>NUCLEOTIDE SEQUENCE [LARGE SCALE GENOMIC DNA]</scope>
    <source>
        <strain evidence="10 11">Pla175</strain>
    </source>
</reference>
<evidence type="ECO:0000256" key="8">
    <source>
        <dbReference type="SAM" id="Phobius"/>
    </source>
</evidence>
<evidence type="ECO:0000256" key="3">
    <source>
        <dbReference type="ARBA" id="ARBA00022475"/>
    </source>
</evidence>
<evidence type="ECO:0000256" key="5">
    <source>
        <dbReference type="ARBA" id="ARBA00022989"/>
    </source>
</evidence>
<comment type="subcellular location">
    <subcellularLocation>
        <location evidence="1">Cell membrane</location>
        <topology evidence="1">Multi-pass membrane protein</topology>
    </subcellularLocation>
</comment>
<feature type="transmembrane region" description="Helical" evidence="8">
    <location>
        <begin position="16"/>
        <end position="37"/>
    </location>
</feature>
<evidence type="ECO:0000256" key="2">
    <source>
        <dbReference type="ARBA" id="ARBA00006448"/>
    </source>
</evidence>
<keyword evidence="5 8" id="KW-1133">Transmembrane helix</keyword>
<organism evidence="10 11">
    <name type="scientific">Pirellulimonas nuda</name>
    <dbReference type="NCBI Taxonomy" id="2528009"/>
    <lineage>
        <taxon>Bacteria</taxon>
        <taxon>Pseudomonadati</taxon>
        <taxon>Planctomycetota</taxon>
        <taxon>Planctomycetia</taxon>
        <taxon>Pirellulales</taxon>
        <taxon>Lacipirellulaceae</taxon>
        <taxon>Pirellulimonas</taxon>
    </lineage>
</organism>
<evidence type="ECO:0000256" key="7">
    <source>
        <dbReference type="SAM" id="MobiDB-lite"/>
    </source>
</evidence>
<sequence length="229" mass="25390">MIEFDLQRIFLGDKPLWFLLEVAFRTIVIFGYTLVLLRWMGKRGMGNLTPFEFAIIIALGSAVGDPMFYDDVPLLHTMLVIALIVGMQQLLSVMTEKHPRIERALMSSPRLLVYQGTINCDNLHCEELSCEDLFQALREQGVRQLGEVELAFLEPSGKLSVLRFASPRAGLSVLPTSPDGGPPDPDPAPGLQSCRRCGLTRRRGGATEPSCPSCHAMEWTTSVMPADKE</sequence>
<keyword evidence="4 8" id="KW-0812">Transmembrane</keyword>
<evidence type="ECO:0000313" key="10">
    <source>
        <dbReference type="EMBL" id="QDU88613.1"/>
    </source>
</evidence>
<dbReference type="AlphaFoldDB" id="A0A518DAZ0"/>